<protein>
    <submittedName>
        <fullName evidence="1">Haloacid dehalogenase</fullName>
    </submittedName>
</protein>
<organism evidence="1 2">
    <name type="scientific">Corynebacterium striatum</name>
    <dbReference type="NCBI Taxonomy" id="43770"/>
    <lineage>
        <taxon>Bacteria</taxon>
        <taxon>Bacillati</taxon>
        <taxon>Actinomycetota</taxon>
        <taxon>Actinomycetes</taxon>
        <taxon>Mycobacteriales</taxon>
        <taxon>Corynebacteriaceae</taxon>
        <taxon>Corynebacterium</taxon>
    </lineage>
</organism>
<dbReference type="InterPro" id="IPR036412">
    <property type="entry name" value="HAD-like_sf"/>
</dbReference>
<dbReference type="SFLD" id="SFLDS00003">
    <property type="entry name" value="Haloacid_Dehalogenase"/>
    <property type="match status" value="1"/>
</dbReference>
<dbReference type="InterPro" id="IPR023214">
    <property type="entry name" value="HAD_sf"/>
</dbReference>
<dbReference type="GO" id="GO:0016791">
    <property type="term" value="F:phosphatase activity"/>
    <property type="evidence" value="ECO:0007669"/>
    <property type="project" value="UniProtKB-ARBA"/>
</dbReference>
<sequence>MDTLVPQLIALDMDGTLLDPQGQLPPDFAELTELARSQGATLIPASGRQLATLQLMFPEFSTFIAENGAVVMRDGDIIATFPLPVEVVERVLDASATLPAEHTLVLCTPAGAFIERDIPDHAVAEISKYYKAVTWVDDLTAVQHDNIIKIAAYCQDGSEANLAPTIDDVVQDHNVAISGKVWLDVMADGVDKGAALTAMAELSSIPLAETAAFGDFLNDYELLRTAGLAVAMDNAHPQLKEIADIIAPSNADNGVATVLRGLFAGVPTSDLSIS</sequence>
<accession>A0ABC9ZS03</accession>
<gene>
    <name evidence="1" type="ORF">Cst04h_29230</name>
</gene>
<evidence type="ECO:0000313" key="2">
    <source>
        <dbReference type="Proteomes" id="UP000315234"/>
    </source>
</evidence>
<name>A0ABC9ZS03_CORST</name>
<proteinExistence type="predicted"/>
<dbReference type="NCBIfam" id="TIGR01484">
    <property type="entry name" value="HAD-SF-IIB"/>
    <property type="match status" value="1"/>
</dbReference>
<dbReference type="InterPro" id="IPR000150">
    <property type="entry name" value="Cof"/>
</dbReference>
<dbReference type="SUPFAM" id="SSF56784">
    <property type="entry name" value="HAD-like"/>
    <property type="match status" value="1"/>
</dbReference>
<dbReference type="NCBIfam" id="TIGR00099">
    <property type="entry name" value="Cof-subfamily"/>
    <property type="match status" value="1"/>
</dbReference>
<dbReference type="Gene3D" id="3.30.1240.10">
    <property type="match status" value="1"/>
</dbReference>
<dbReference type="RefSeq" id="WP_005530090.1">
    <property type="nucleotide sequence ID" value="NZ_BJLD01000020.1"/>
</dbReference>
<dbReference type="Pfam" id="PF08282">
    <property type="entry name" value="Hydrolase_3"/>
    <property type="match status" value="1"/>
</dbReference>
<dbReference type="Gene3D" id="3.40.50.1000">
    <property type="entry name" value="HAD superfamily/HAD-like"/>
    <property type="match status" value="1"/>
</dbReference>
<dbReference type="EMBL" id="BJLD01000020">
    <property type="protein sequence ID" value="GEA44753.1"/>
    <property type="molecule type" value="Genomic_DNA"/>
</dbReference>
<dbReference type="Proteomes" id="UP000315234">
    <property type="component" value="Unassembled WGS sequence"/>
</dbReference>
<dbReference type="PANTHER" id="PTHR10000:SF53">
    <property type="entry name" value="5-AMINO-6-(5-PHOSPHO-D-RIBITYLAMINO)URACIL PHOSPHATASE YBJI-RELATED"/>
    <property type="match status" value="1"/>
</dbReference>
<evidence type="ECO:0000313" key="1">
    <source>
        <dbReference type="EMBL" id="GEA44753.1"/>
    </source>
</evidence>
<dbReference type="AlphaFoldDB" id="A0ABC9ZS03"/>
<dbReference type="InterPro" id="IPR006379">
    <property type="entry name" value="HAD-SF_hydro_IIB"/>
</dbReference>
<reference evidence="1 2" key="1">
    <citation type="submission" date="2019-06" db="EMBL/GenBank/DDBJ databases">
        <title>Draft genome sequence of Corynebacterium striatum NBRC 15291.</title>
        <authorList>
            <person name="Miura T."/>
            <person name="Furukawa M."/>
            <person name="Shimamura M."/>
            <person name="Ohyama Y."/>
            <person name="Yamazoe A."/>
            <person name="Kawasaki H."/>
        </authorList>
    </citation>
    <scope>NUCLEOTIDE SEQUENCE [LARGE SCALE GENOMIC DNA]</scope>
    <source>
        <strain evidence="1 2">NBRC 15291</strain>
    </source>
</reference>
<dbReference type="PANTHER" id="PTHR10000">
    <property type="entry name" value="PHOSPHOSERINE PHOSPHATASE"/>
    <property type="match status" value="1"/>
</dbReference>
<comment type="caution">
    <text evidence="1">The sequence shown here is derived from an EMBL/GenBank/DDBJ whole genome shotgun (WGS) entry which is preliminary data.</text>
</comment>
<dbReference type="SFLD" id="SFLDG01140">
    <property type="entry name" value="C2.B:_Phosphomannomutase_and_P"/>
    <property type="match status" value="1"/>
</dbReference>